<evidence type="ECO:0000313" key="2">
    <source>
        <dbReference type="Proteomes" id="UP000026986"/>
    </source>
</evidence>
<dbReference type="KEGG" id="vg:19686739"/>
<dbReference type="OrthoDB" id="27076at10239"/>
<reference evidence="1 2" key="2">
    <citation type="journal article" date="2015" name="PLoS ONE">
        <title>Investigation of a Large Collection of Pseudomonas aeruginosa Bacteriophages Collected from a Single Environmental Source in Abidjan, Cote d'Ivoire.</title>
        <authorList>
            <person name="Essoh C."/>
            <person name="Latino L."/>
            <person name="Midoux C."/>
            <person name="Blouin Y."/>
            <person name="Loukou G."/>
            <person name="Nguetta S.P."/>
            <person name="Lathro S."/>
            <person name="Cablanmian A."/>
            <person name="Kouassi A.K."/>
            <person name="Vergnaud G."/>
            <person name="Pourcel C."/>
        </authorList>
    </citation>
    <scope>NUCLEOTIDE SEQUENCE [LARGE SCALE GENOMIC DNA]</scope>
</reference>
<keyword evidence="2" id="KW-1185">Reference proteome</keyword>
<protein>
    <submittedName>
        <fullName evidence="1">Uncharacterized protein</fullName>
    </submittedName>
</protein>
<proteinExistence type="predicted"/>
<accession>A0A060RJ51</accession>
<name>A0A060RJ51_9CAUD</name>
<sequence length="67" mass="7581">MFRMRADCMNGEARPNVGKLVRVFGSSYLGLRAQYPNAFAIQPTRTGYQAVVIIEEGAKHVRNRNRP</sequence>
<dbReference type="Proteomes" id="UP000026986">
    <property type="component" value="Segment"/>
</dbReference>
<organism evidence="1 2">
    <name type="scientific">Pseudomonas phage vB_PaeS_SCH_Ab26</name>
    <dbReference type="NCBI Taxonomy" id="1476390"/>
    <lineage>
        <taxon>Viruses</taxon>
        <taxon>Duplodnaviria</taxon>
        <taxon>Heunggongvirae</taxon>
        <taxon>Uroviricota</taxon>
        <taxon>Caudoviricetes</taxon>
        <taxon>Jondennisvirinae</taxon>
        <taxon>Septimatrevirus</taxon>
        <taxon>Septimatrevirus Ab26</taxon>
    </lineage>
</organism>
<dbReference type="GeneID" id="19686739"/>
<dbReference type="RefSeq" id="YP_009044375.1">
    <property type="nucleotide sequence ID" value="NC_024381.1"/>
</dbReference>
<reference evidence="2" key="1">
    <citation type="submission" date="2014-02" db="EMBL/GenBank/DDBJ databases">
        <title>Evolution of Pseudomonas aeruginosa bacteriophages collected in Abidjan.</title>
        <authorList>
            <person name="Essoh C."/>
            <person name="Latino L."/>
            <person name="Blouin Y."/>
            <person name="Loukou G."/>
            <person name="Nguetta S.M."/>
            <person name="Lathro N.S."/>
            <person name="Cablanmian A."/>
            <person name="Kra A."/>
            <person name="Vergnaud G."/>
            <person name="Pourcel C."/>
        </authorList>
    </citation>
    <scope>NUCLEOTIDE SEQUENCE [LARGE SCALE GENOMIC DNA]</scope>
</reference>
<dbReference type="EMBL" id="HG962376">
    <property type="protein sequence ID" value="CDN96801.1"/>
    <property type="molecule type" value="Genomic_DNA"/>
</dbReference>
<gene>
    <name evidence="1" type="primary">ORF40</name>
</gene>
<evidence type="ECO:0000313" key="1">
    <source>
        <dbReference type="EMBL" id="CDN96801.1"/>
    </source>
</evidence>